<protein>
    <recommendedName>
        <fullName evidence="2">Putative T7SS secretion signal domain-containing protein</fullName>
    </recommendedName>
</protein>
<evidence type="ECO:0000313" key="3">
    <source>
        <dbReference type="EMBL" id="MEF3113501.1"/>
    </source>
</evidence>
<accession>A0ABU7WPQ5</accession>
<gene>
    <name evidence="3" type="ORF">RB636_09860</name>
</gene>
<keyword evidence="4" id="KW-1185">Reference proteome</keyword>
<dbReference type="EMBL" id="JAVFKM010000004">
    <property type="protein sequence ID" value="MEF3113501.1"/>
    <property type="molecule type" value="Genomic_DNA"/>
</dbReference>
<sequence length="196" mass="22221">MSDDWSGLGWNPTPGHPHLATNLADNLKRTAETLKSAFDLLDTLDKESTYWTGKADKEFSDHVKDLPKYLDKAQDSLKEAGVTLAKWSDSLDNMKKKAAHYEADAKRARKKIKEAEDSYTSAKQHPDLKLAGRHFATDAELKTAEGKLDAARSRVDSAVEKVDAPRPRPSTWSCRLTWTNFRPRSTRRSTGWRKRH</sequence>
<evidence type="ECO:0000313" key="4">
    <source>
        <dbReference type="Proteomes" id="UP001348265"/>
    </source>
</evidence>
<feature type="coiled-coil region" evidence="1">
    <location>
        <begin position="84"/>
        <end position="161"/>
    </location>
</feature>
<dbReference type="Proteomes" id="UP001348265">
    <property type="component" value="Unassembled WGS sequence"/>
</dbReference>
<reference evidence="3 4" key="1">
    <citation type="submission" date="2023-08" db="EMBL/GenBank/DDBJ databases">
        <authorList>
            <person name="Sharma P."/>
            <person name="Verma V."/>
            <person name="Mohan M.K."/>
            <person name="Dubey A.K."/>
        </authorList>
    </citation>
    <scope>NUCLEOTIDE SEQUENCE [LARGE SCALE GENOMIC DNA]</scope>
    <source>
        <strain evidence="3 4">ADP4</strain>
    </source>
</reference>
<dbReference type="Pfam" id="PF21725">
    <property type="entry name" value="T7SS_signal"/>
    <property type="match status" value="1"/>
</dbReference>
<proteinExistence type="predicted"/>
<evidence type="ECO:0000256" key="1">
    <source>
        <dbReference type="SAM" id="Coils"/>
    </source>
</evidence>
<dbReference type="InterPro" id="IPR049082">
    <property type="entry name" value="T7SS_signal"/>
</dbReference>
<evidence type="ECO:0000259" key="2">
    <source>
        <dbReference type="Pfam" id="PF21725"/>
    </source>
</evidence>
<dbReference type="Gene3D" id="1.20.120.330">
    <property type="entry name" value="Nucleotidyltransferases domain 2"/>
    <property type="match status" value="1"/>
</dbReference>
<feature type="domain" description="Putative T7SS secretion signal" evidence="2">
    <location>
        <begin position="15"/>
        <end position="161"/>
    </location>
</feature>
<name>A0ABU7WPQ5_9ACTN</name>
<dbReference type="RefSeq" id="WP_331786128.1">
    <property type="nucleotide sequence ID" value="NZ_JAVFKM010000004.1"/>
</dbReference>
<keyword evidence="1" id="KW-0175">Coiled coil</keyword>
<organism evidence="3 4">
    <name type="scientific">Streptomyces chrestomyceticus</name>
    <dbReference type="NCBI Taxonomy" id="68185"/>
    <lineage>
        <taxon>Bacteria</taxon>
        <taxon>Bacillati</taxon>
        <taxon>Actinomycetota</taxon>
        <taxon>Actinomycetes</taxon>
        <taxon>Kitasatosporales</taxon>
        <taxon>Streptomycetaceae</taxon>
        <taxon>Streptomyces</taxon>
    </lineage>
</organism>
<comment type="caution">
    <text evidence="3">The sequence shown here is derived from an EMBL/GenBank/DDBJ whole genome shotgun (WGS) entry which is preliminary data.</text>
</comment>